<keyword evidence="6" id="KW-1185">Reference proteome</keyword>
<dbReference type="FunFam" id="3.40.50.300:FF:000366">
    <property type="entry name" value="GTPase, IMAP family member 2"/>
    <property type="match status" value="1"/>
</dbReference>
<keyword evidence="3" id="KW-0342">GTP-binding</keyword>
<reference evidence="5" key="2">
    <citation type="submission" date="2025-09" db="UniProtKB">
        <authorList>
            <consortium name="Ensembl"/>
        </authorList>
    </citation>
    <scope>IDENTIFICATION</scope>
</reference>
<dbReference type="Gene3D" id="3.40.50.300">
    <property type="entry name" value="P-loop containing nucleotide triphosphate hydrolases"/>
    <property type="match status" value="1"/>
</dbReference>
<dbReference type="PROSITE" id="PS51720">
    <property type="entry name" value="G_AIG1"/>
    <property type="match status" value="1"/>
</dbReference>
<sequence length="248" mass="28130">IATFPHKYMKKYHKALCPDLRIVLIGKTGVGKSAVGNTILGEKCFLSSPSSESVTVYCKQHVKKFGNRVVSVVDTPGILDTGKPTEIIKKEIVRCVEISCPGPHVFLLVLQVGRFTKEEKNSVEALQELFGPQANHYMIVLFTRGGDLGDMTIEEYVNKGHQGLKDIILRCGKRFHVFENTNRGRKQVNELIGKIDRMVAENTRMYYTDEMFQEVEAARKMGMRVAQYRFLAPLHQSILRFHSILARD</sequence>
<dbReference type="STRING" id="8153.ENSHBUP00000026664"/>
<proteinExistence type="inferred from homology"/>
<name>A0A3Q2WWA4_HAPBU</name>
<evidence type="ECO:0000313" key="6">
    <source>
        <dbReference type="Proteomes" id="UP000264840"/>
    </source>
</evidence>
<dbReference type="InterPro" id="IPR027417">
    <property type="entry name" value="P-loop_NTPase"/>
</dbReference>
<evidence type="ECO:0000256" key="3">
    <source>
        <dbReference type="ARBA" id="ARBA00023134"/>
    </source>
</evidence>
<evidence type="ECO:0000256" key="2">
    <source>
        <dbReference type="ARBA" id="ARBA00022741"/>
    </source>
</evidence>
<dbReference type="Ensembl" id="ENSHBUT00000002758.1">
    <property type="protein sequence ID" value="ENSHBUP00000026664.1"/>
    <property type="gene ID" value="ENSHBUG00000009454.1"/>
</dbReference>
<dbReference type="SUPFAM" id="SSF52540">
    <property type="entry name" value="P-loop containing nucleoside triphosphate hydrolases"/>
    <property type="match status" value="1"/>
</dbReference>
<dbReference type="PANTHER" id="PTHR10903">
    <property type="entry name" value="GTPASE, IMAP FAMILY MEMBER-RELATED"/>
    <property type="match status" value="1"/>
</dbReference>
<dbReference type="InterPro" id="IPR006703">
    <property type="entry name" value="G_AIG1"/>
</dbReference>
<dbReference type="GeneTree" id="ENSGT01120000271858"/>
<dbReference type="OMA" id="THRNIQE"/>
<dbReference type="InterPro" id="IPR045058">
    <property type="entry name" value="GIMA/IAN/Toc"/>
</dbReference>
<dbReference type="GO" id="GO:0005525">
    <property type="term" value="F:GTP binding"/>
    <property type="evidence" value="ECO:0007669"/>
    <property type="project" value="UniProtKB-KW"/>
</dbReference>
<protein>
    <recommendedName>
        <fullName evidence="4">AIG1-type G domain-containing protein</fullName>
    </recommendedName>
</protein>
<reference evidence="5" key="1">
    <citation type="submission" date="2025-08" db="UniProtKB">
        <authorList>
            <consortium name="Ensembl"/>
        </authorList>
    </citation>
    <scope>IDENTIFICATION</scope>
</reference>
<evidence type="ECO:0000313" key="5">
    <source>
        <dbReference type="Ensembl" id="ENSHBUP00000026664.1"/>
    </source>
</evidence>
<dbReference type="CDD" id="cd01852">
    <property type="entry name" value="AIG1"/>
    <property type="match status" value="1"/>
</dbReference>
<dbReference type="Pfam" id="PF04548">
    <property type="entry name" value="AIG1"/>
    <property type="match status" value="1"/>
</dbReference>
<comment type="similarity">
    <text evidence="1">Belongs to the TRAFAC class TrmE-Era-EngA-EngB-Septin-like GTPase superfamily. AIG1/Toc34/Toc159-like paraseptin GTPase family. IAN subfamily.</text>
</comment>
<evidence type="ECO:0000256" key="1">
    <source>
        <dbReference type="ARBA" id="ARBA00008535"/>
    </source>
</evidence>
<keyword evidence="2" id="KW-0547">Nucleotide-binding</keyword>
<organism evidence="5 6">
    <name type="scientific">Haplochromis burtoni</name>
    <name type="common">Burton's mouthbrooder</name>
    <name type="synonym">Chromis burtoni</name>
    <dbReference type="NCBI Taxonomy" id="8153"/>
    <lineage>
        <taxon>Eukaryota</taxon>
        <taxon>Metazoa</taxon>
        <taxon>Chordata</taxon>
        <taxon>Craniata</taxon>
        <taxon>Vertebrata</taxon>
        <taxon>Euteleostomi</taxon>
        <taxon>Actinopterygii</taxon>
        <taxon>Neopterygii</taxon>
        <taxon>Teleostei</taxon>
        <taxon>Neoteleostei</taxon>
        <taxon>Acanthomorphata</taxon>
        <taxon>Ovalentaria</taxon>
        <taxon>Cichlomorphae</taxon>
        <taxon>Cichliformes</taxon>
        <taxon>Cichlidae</taxon>
        <taxon>African cichlids</taxon>
        <taxon>Pseudocrenilabrinae</taxon>
        <taxon>Haplochromini</taxon>
        <taxon>Haplochromis</taxon>
    </lineage>
</organism>
<dbReference type="AlphaFoldDB" id="A0A3Q2WWA4"/>
<dbReference type="Proteomes" id="UP000264840">
    <property type="component" value="Unplaced"/>
</dbReference>
<evidence type="ECO:0000259" key="4">
    <source>
        <dbReference type="PROSITE" id="PS51720"/>
    </source>
</evidence>
<accession>A0A3Q2WWA4</accession>
<feature type="domain" description="AIG1-type G" evidence="4">
    <location>
        <begin position="17"/>
        <end position="216"/>
    </location>
</feature>
<dbReference type="PANTHER" id="PTHR10903:SF112">
    <property type="entry name" value="SI:CH211-113E8.5"/>
    <property type="match status" value="1"/>
</dbReference>